<dbReference type="PANTHER" id="PTHR40781">
    <property type="match status" value="1"/>
</dbReference>
<evidence type="ECO:0000313" key="2">
    <source>
        <dbReference type="EMBL" id="PSN59607.1"/>
    </source>
</evidence>
<dbReference type="PANTHER" id="PTHR40781:SF1">
    <property type="match status" value="1"/>
</dbReference>
<organism evidence="2 3">
    <name type="scientific">Corynespora cassiicola Philippines</name>
    <dbReference type="NCBI Taxonomy" id="1448308"/>
    <lineage>
        <taxon>Eukaryota</taxon>
        <taxon>Fungi</taxon>
        <taxon>Dikarya</taxon>
        <taxon>Ascomycota</taxon>
        <taxon>Pezizomycotina</taxon>
        <taxon>Dothideomycetes</taxon>
        <taxon>Pleosporomycetidae</taxon>
        <taxon>Pleosporales</taxon>
        <taxon>Corynesporascaceae</taxon>
        <taxon>Corynespora</taxon>
    </lineage>
</organism>
<dbReference type="Proteomes" id="UP000240883">
    <property type="component" value="Unassembled WGS sequence"/>
</dbReference>
<reference evidence="2 3" key="1">
    <citation type="journal article" date="2018" name="Front. Microbiol.">
        <title>Genome-Wide Analysis of Corynespora cassiicola Leaf Fall Disease Putative Effectors.</title>
        <authorList>
            <person name="Lopez D."/>
            <person name="Ribeiro S."/>
            <person name="Label P."/>
            <person name="Fumanal B."/>
            <person name="Venisse J.S."/>
            <person name="Kohler A."/>
            <person name="de Oliveira R.R."/>
            <person name="Labutti K."/>
            <person name="Lipzen A."/>
            <person name="Lail K."/>
            <person name="Bauer D."/>
            <person name="Ohm R.A."/>
            <person name="Barry K.W."/>
            <person name="Spatafora J."/>
            <person name="Grigoriev I.V."/>
            <person name="Martin F.M."/>
            <person name="Pujade-Renaud V."/>
        </authorList>
    </citation>
    <scope>NUCLEOTIDE SEQUENCE [LARGE SCALE GENOMIC DNA]</scope>
    <source>
        <strain evidence="2 3">Philippines</strain>
    </source>
</reference>
<dbReference type="STRING" id="1448308.A0A2T2N2E4"/>
<dbReference type="OrthoDB" id="88561at2759"/>
<evidence type="ECO:0000313" key="3">
    <source>
        <dbReference type="Proteomes" id="UP000240883"/>
    </source>
</evidence>
<sequence>MDQFVYSGAELPDELYRIRYPESKTVFSEAEGFRAADTSRVFGADEVDEFGEAVGKQFTWGCRERLPFISLFSSREHAENWGRKEMWRYQKDLAREWSLCVIDPTILRASSRIFKLDVLVEKLELKIPKKAEQHIKGAFLCLHRIPKGAIVEERTPQQVEEDRAARFEEFYRKDTELVDNYGENNSSVKEKKHSADDDLLCKELGKLNLGLA</sequence>
<protein>
    <recommendedName>
        <fullName evidence="1">DUF7587 domain-containing protein</fullName>
    </recommendedName>
</protein>
<gene>
    <name evidence="2" type="ORF">BS50DRAFT_626560</name>
</gene>
<dbReference type="EMBL" id="KZ678154">
    <property type="protein sequence ID" value="PSN59607.1"/>
    <property type="molecule type" value="Genomic_DNA"/>
</dbReference>
<name>A0A2T2N2E4_CORCC</name>
<feature type="domain" description="DUF7587" evidence="1">
    <location>
        <begin position="11"/>
        <end position="155"/>
    </location>
</feature>
<dbReference type="Pfam" id="PF24494">
    <property type="entry name" value="DUF7587"/>
    <property type="match status" value="1"/>
</dbReference>
<dbReference type="InterPro" id="IPR056009">
    <property type="entry name" value="DUF7587"/>
</dbReference>
<dbReference type="AlphaFoldDB" id="A0A2T2N2E4"/>
<proteinExistence type="predicted"/>
<keyword evidence="3" id="KW-1185">Reference proteome</keyword>
<accession>A0A2T2N2E4</accession>
<evidence type="ECO:0000259" key="1">
    <source>
        <dbReference type="Pfam" id="PF24494"/>
    </source>
</evidence>